<accession>A0A0A9DE39</accession>
<keyword evidence="1" id="KW-1133">Transmembrane helix</keyword>
<keyword evidence="1" id="KW-0812">Transmembrane</keyword>
<feature type="transmembrane region" description="Helical" evidence="1">
    <location>
        <begin position="12"/>
        <end position="39"/>
    </location>
</feature>
<keyword evidence="1" id="KW-0472">Membrane</keyword>
<sequence length="48" mass="5486">MYLGLNCYGSLVYIRVVFLGIFPVYSGSVGCFCMPIYLLHRCQVERTC</sequence>
<evidence type="ECO:0000313" key="2">
    <source>
        <dbReference type="EMBL" id="JAD82012.1"/>
    </source>
</evidence>
<dbReference type="AlphaFoldDB" id="A0A0A9DE39"/>
<organism evidence="2">
    <name type="scientific">Arundo donax</name>
    <name type="common">Giant reed</name>
    <name type="synonym">Donax arundinaceus</name>
    <dbReference type="NCBI Taxonomy" id="35708"/>
    <lineage>
        <taxon>Eukaryota</taxon>
        <taxon>Viridiplantae</taxon>
        <taxon>Streptophyta</taxon>
        <taxon>Embryophyta</taxon>
        <taxon>Tracheophyta</taxon>
        <taxon>Spermatophyta</taxon>
        <taxon>Magnoliopsida</taxon>
        <taxon>Liliopsida</taxon>
        <taxon>Poales</taxon>
        <taxon>Poaceae</taxon>
        <taxon>PACMAD clade</taxon>
        <taxon>Arundinoideae</taxon>
        <taxon>Arundineae</taxon>
        <taxon>Arundo</taxon>
    </lineage>
</organism>
<dbReference type="EMBL" id="GBRH01215883">
    <property type="protein sequence ID" value="JAD82012.1"/>
    <property type="molecule type" value="Transcribed_RNA"/>
</dbReference>
<proteinExistence type="predicted"/>
<reference evidence="2" key="1">
    <citation type="submission" date="2014-09" db="EMBL/GenBank/DDBJ databases">
        <authorList>
            <person name="Magalhaes I.L.F."/>
            <person name="Oliveira U."/>
            <person name="Santos F.R."/>
            <person name="Vidigal T.H.D.A."/>
            <person name="Brescovit A.D."/>
            <person name="Santos A.J."/>
        </authorList>
    </citation>
    <scope>NUCLEOTIDE SEQUENCE</scope>
    <source>
        <tissue evidence="2">Shoot tissue taken approximately 20 cm above the soil surface</tissue>
    </source>
</reference>
<name>A0A0A9DE39_ARUDO</name>
<reference evidence="2" key="2">
    <citation type="journal article" date="2015" name="Data Brief">
        <title>Shoot transcriptome of the giant reed, Arundo donax.</title>
        <authorList>
            <person name="Barrero R.A."/>
            <person name="Guerrero F.D."/>
            <person name="Moolhuijzen P."/>
            <person name="Goolsby J.A."/>
            <person name="Tidwell J."/>
            <person name="Bellgard S.E."/>
            <person name="Bellgard M.I."/>
        </authorList>
    </citation>
    <scope>NUCLEOTIDE SEQUENCE</scope>
    <source>
        <tissue evidence="2">Shoot tissue taken approximately 20 cm above the soil surface</tissue>
    </source>
</reference>
<protein>
    <submittedName>
        <fullName evidence="2">Uncharacterized protein</fullName>
    </submittedName>
</protein>
<evidence type="ECO:0000256" key="1">
    <source>
        <dbReference type="SAM" id="Phobius"/>
    </source>
</evidence>